<dbReference type="GO" id="GO:0008823">
    <property type="term" value="F:cupric reductase (NADH) activity"/>
    <property type="evidence" value="ECO:0007669"/>
    <property type="project" value="TreeGrafter"/>
</dbReference>
<dbReference type="InterPro" id="IPR010185">
    <property type="entry name" value="NpdG"/>
</dbReference>
<proteinExistence type="predicted"/>
<dbReference type="EC" id="1.6.99.-" evidence="3"/>
<dbReference type="AlphaFoldDB" id="Q2FUL3"/>
<dbReference type="InterPro" id="IPR036291">
    <property type="entry name" value="NAD(P)-bd_dom_sf"/>
</dbReference>
<dbReference type="GO" id="GO:0050661">
    <property type="term" value="F:NADP binding"/>
    <property type="evidence" value="ECO:0007669"/>
    <property type="project" value="InterPro"/>
</dbReference>
<evidence type="ECO:0000256" key="1">
    <source>
        <dbReference type="ARBA" id="ARBA00023002"/>
    </source>
</evidence>
<organism evidence="3 4">
    <name type="scientific">Methanospirillum hungatei JF-1 (strain ATCC 27890 / DSM 864 / NBRC 100397 / JF-1)</name>
    <dbReference type="NCBI Taxonomy" id="323259"/>
    <lineage>
        <taxon>Archaea</taxon>
        <taxon>Methanobacteriati</taxon>
        <taxon>Methanobacteriota</taxon>
        <taxon>Stenosarchaea group</taxon>
        <taxon>Methanomicrobia</taxon>
        <taxon>Methanomicrobiales</taxon>
        <taxon>Methanospirillaceae</taxon>
        <taxon>Methanospirillum</taxon>
    </lineage>
</organism>
<dbReference type="Gene3D" id="3.40.50.720">
    <property type="entry name" value="NAD(P)-binding Rossmann-like Domain"/>
    <property type="match status" value="1"/>
</dbReference>
<dbReference type="GO" id="GO:0070967">
    <property type="term" value="F:coenzyme F420 binding"/>
    <property type="evidence" value="ECO:0007669"/>
    <property type="project" value="InterPro"/>
</dbReference>
<keyword evidence="1 3" id="KW-0560">Oxidoreductase</keyword>
<name>Q2FUL3_METHJ</name>
<gene>
    <name evidence="3" type="ordered locus">Mhun_3174</name>
</gene>
<dbReference type="PANTHER" id="PTHR14239:SF0">
    <property type="entry name" value="F420-DEPENDENT NADP REDUCTASE"/>
    <property type="match status" value="1"/>
</dbReference>
<dbReference type="Pfam" id="PF03807">
    <property type="entry name" value="F420_oxidored"/>
    <property type="match status" value="1"/>
</dbReference>
<dbReference type="GeneID" id="3924719"/>
<reference evidence="4" key="1">
    <citation type="journal article" date="2016" name="Stand. Genomic Sci.">
        <title>Complete genome sequence of Methanospirillum hungatei type strain JF1.</title>
        <authorList>
            <person name="Gunsalus R.P."/>
            <person name="Cook L.E."/>
            <person name="Crable B."/>
            <person name="Rohlin L."/>
            <person name="McDonald E."/>
            <person name="Mouttaki H."/>
            <person name="Sieber J.R."/>
            <person name="Poweleit N."/>
            <person name="Zhou H."/>
            <person name="Lapidus A.L."/>
            <person name="Daligault H.E."/>
            <person name="Land M."/>
            <person name="Gilna P."/>
            <person name="Ivanova N."/>
            <person name="Kyrpides N."/>
            <person name="Culley D.E."/>
            <person name="McInerney M.J."/>
        </authorList>
    </citation>
    <scope>NUCLEOTIDE SEQUENCE [LARGE SCALE GENOMIC DNA]</scope>
    <source>
        <strain evidence="4">ATCC 27890 / DSM 864 / NBRC 100397 / JF-1</strain>
    </source>
</reference>
<evidence type="ECO:0000259" key="2">
    <source>
        <dbReference type="Pfam" id="PF03807"/>
    </source>
</evidence>
<evidence type="ECO:0000313" key="3">
    <source>
        <dbReference type="EMBL" id="ABD42856.1"/>
    </source>
</evidence>
<dbReference type="RefSeq" id="WP_011450101.1">
    <property type="nucleotide sequence ID" value="NC_007796.1"/>
</dbReference>
<accession>Q2FUL3</accession>
<dbReference type="GO" id="GO:0016651">
    <property type="term" value="F:oxidoreductase activity, acting on NAD(P)H"/>
    <property type="evidence" value="ECO:0007669"/>
    <property type="project" value="InterPro"/>
</dbReference>
<dbReference type="eggNOG" id="arCOG00457">
    <property type="taxonomic scope" value="Archaea"/>
</dbReference>
<dbReference type="GO" id="GO:0015677">
    <property type="term" value="P:copper ion import"/>
    <property type="evidence" value="ECO:0007669"/>
    <property type="project" value="TreeGrafter"/>
</dbReference>
<dbReference type="EMBL" id="CP000254">
    <property type="protein sequence ID" value="ABD42856.1"/>
    <property type="molecule type" value="Genomic_DNA"/>
</dbReference>
<dbReference type="GO" id="GO:0006740">
    <property type="term" value="P:NADPH regeneration"/>
    <property type="evidence" value="ECO:0007669"/>
    <property type="project" value="InterPro"/>
</dbReference>
<dbReference type="InParanoid" id="Q2FUL3"/>
<evidence type="ECO:0000313" key="4">
    <source>
        <dbReference type="Proteomes" id="UP000001941"/>
    </source>
</evidence>
<dbReference type="GO" id="GO:0052851">
    <property type="term" value="F:ferric-chelate reductase (NADPH) activity"/>
    <property type="evidence" value="ECO:0007669"/>
    <property type="project" value="TreeGrafter"/>
</dbReference>
<dbReference type="PANTHER" id="PTHR14239">
    <property type="entry name" value="DUDULIN-RELATED"/>
    <property type="match status" value="1"/>
</dbReference>
<dbReference type="OrthoDB" id="8635at2157"/>
<dbReference type="Proteomes" id="UP000001941">
    <property type="component" value="Chromosome"/>
</dbReference>
<feature type="domain" description="Pyrroline-5-carboxylate reductase catalytic N-terminal" evidence="2">
    <location>
        <begin position="2"/>
        <end position="101"/>
    </location>
</feature>
<dbReference type="STRING" id="323259.Mhun_3174"/>
<dbReference type="InterPro" id="IPR028939">
    <property type="entry name" value="P5C_Rdtase_cat_N"/>
</dbReference>
<dbReference type="SUPFAM" id="SSF51735">
    <property type="entry name" value="NAD(P)-binding Rossmann-fold domains"/>
    <property type="match status" value="1"/>
</dbReference>
<keyword evidence="4" id="KW-1185">Reference proteome</keyword>
<dbReference type="InterPro" id="IPR051267">
    <property type="entry name" value="STEAP_metalloreductase"/>
</dbReference>
<dbReference type="GO" id="GO:0005886">
    <property type="term" value="C:plasma membrane"/>
    <property type="evidence" value="ECO:0007669"/>
    <property type="project" value="TreeGrafter"/>
</dbReference>
<sequence length="216" mass="23548">MRVGIVGGTGEIGEGMAMRLSWIMDVCVGSRDPGKAQETCDTCLISAKERGIDCSVRSGNNQDVVRESDVIILAIPFKHLKSTVEGISGWEGKIVISPVNPMERRECFVYTPPAEGSAALFLQNILPKTTRICTAFNNIAGNRWRDISSELEYSVPVCGDDAEAKQIVMDLVNQISSLKAYDAGPLSSSHIVESITPLLLNIARFNKMKDVGIRFV</sequence>
<dbReference type="KEGG" id="mhu:Mhun_3174"/>
<dbReference type="HOGENOM" id="CLU_076368_1_1_2"/>
<dbReference type="EnsemblBacteria" id="ABD42856">
    <property type="protein sequence ID" value="ABD42856"/>
    <property type="gene ID" value="Mhun_3174"/>
</dbReference>
<protein>
    <submittedName>
        <fullName evidence="3">Reduced coenzyme F420:NADP oxidoreductase</fullName>
        <ecNumber evidence="3">1.6.99.-</ecNumber>
    </submittedName>
</protein>
<dbReference type="NCBIfam" id="TIGR01915">
    <property type="entry name" value="npdG"/>
    <property type="match status" value="1"/>
</dbReference>